<dbReference type="GO" id="GO:0030151">
    <property type="term" value="F:molybdenum ion binding"/>
    <property type="evidence" value="ECO:0007669"/>
    <property type="project" value="InterPro"/>
</dbReference>
<dbReference type="AlphaFoldDB" id="A0A1I1UP60"/>
<dbReference type="GO" id="GO:0003824">
    <property type="term" value="F:catalytic activity"/>
    <property type="evidence" value="ECO:0007669"/>
    <property type="project" value="InterPro"/>
</dbReference>
<dbReference type="STRING" id="74348.SAMN04488523_102194"/>
<reference evidence="2 3" key="1">
    <citation type="submission" date="2016-10" db="EMBL/GenBank/DDBJ databases">
        <authorList>
            <person name="de Groot N.N."/>
        </authorList>
    </citation>
    <scope>NUCLEOTIDE SEQUENCE [LARGE SCALE GENOMIC DNA]</scope>
    <source>
        <strain evidence="2 3">DSM 11443</strain>
    </source>
</reference>
<gene>
    <name evidence="2" type="ORF">SAMN04488523_102194</name>
</gene>
<dbReference type="PROSITE" id="PS51340">
    <property type="entry name" value="MOSC"/>
    <property type="match status" value="1"/>
</dbReference>
<dbReference type="InterPro" id="IPR052716">
    <property type="entry name" value="MOSC_domain"/>
</dbReference>
<dbReference type="PANTHER" id="PTHR36930:SF1">
    <property type="entry name" value="MOSC DOMAIN-CONTAINING PROTEIN"/>
    <property type="match status" value="1"/>
</dbReference>
<dbReference type="Proteomes" id="UP000198977">
    <property type="component" value="Unassembled WGS sequence"/>
</dbReference>
<dbReference type="InterPro" id="IPR011037">
    <property type="entry name" value="Pyrv_Knase-like_insert_dom_sf"/>
</dbReference>
<keyword evidence="3" id="KW-1185">Reference proteome</keyword>
<evidence type="ECO:0000313" key="2">
    <source>
        <dbReference type="EMBL" id="SFD72611.1"/>
    </source>
</evidence>
<proteinExistence type="predicted"/>
<dbReference type="SUPFAM" id="SSF50800">
    <property type="entry name" value="PK beta-barrel domain-like"/>
    <property type="match status" value="1"/>
</dbReference>
<accession>A0A1I1UP60</accession>
<dbReference type="GO" id="GO:0030170">
    <property type="term" value="F:pyridoxal phosphate binding"/>
    <property type="evidence" value="ECO:0007669"/>
    <property type="project" value="InterPro"/>
</dbReference>
<dbReference type="PANTHER" id="PTHR36930">
    <property type="entry name" value="METAL-SULFUR CLUSTER BIOSYNTHESIS PROTEINS YUAD-RELATED"/>
    <property type="match status" value="1"/>
</dbReference>
<protein>
    <recommendedName>
        <fullName evidence="1">MOSC domain-containing protein</fullName>
    </recommendedName>
</protein>
<name>A0A1I1UP60_9RHOB</name>
<organism evidence="2 3">
    <name type="scientific">Sulfitobacter brevis</name>
    <dbReference type="NCBI Taxonomy" id="74348"/>
    <lineage>
        <taxon>Bacteria</taxon>
        <taxon>Pseudomonadati</taxon>
        <taxon>Pseudomonadota</taxon>
        <taxon>Alphaproteobacteria</taxon>
        <taxon>Rhodobacterales</taxon>
        <taxon>Roseobacteraceae</taxon>
        <taxon>Sulfitobacter</taxon>
    </lineage>
</organism>
<dbReference type="Gene3D" id="2.40.33.20">
    <property type="entry name" value="PK beta-barrel domain-like"/>
    <property type="match status" value="1"/>
</dbReference>
<evidence type="ECO:0000313" key="3">
    <source>
        <dbReference type="Proteomes" id="UP000198977"/>
    </source>
</evidence>
<dbReference type="Pfam" id="PF03473">
    <property type="entry name" value="MOSC"/>
    <property type="match status" value="1"/>
</dbReference>
<feature type="domain" description="MOSC" evidence="1">
    <location>
        <begin position="17"/>
        <end position="160"/>
    </location>
</feature>
<dbReference type="RefSeq" id="WP_093922432.1">
    <property type="nucleotide sequence ID" value="NZ_FOMW01000002.1"/>
</dbReference>
<dbReference type="EMBL" id="FOMW01000002">
    <property type="protein sequence ID" value="SFD72611.1"/>
    <property type="molecule type" value="Genomic_DNA"/>
</dbReference>
<dbReference type="OrthoDB" id="1550913at2"/>
<evidence type="ECO:0000259" key="1">
    <source>
        <dbReference type="PROSITE" id="PS51340"/>
    </source>
</evidence>
<sequence>MTVSAHWQGRLLHIHTTPKARAPMVAHSSADLVAGVGIEGDRYAQGIDTGTYSAFPDVREVTLIEVETLEALLRDHGITLDPSEHRRNLTTRDVPLNHLVGRRFKVGDVVLEGGRLNTPCRYIDMITGKTIDKLLTHRSGLNCRIITGGSITTGAVITPL</sequence>
<dbReference type="InterPro" id="IPR005302">
    <property type="entry name" value="MoCF_Sase_C"/>
</dbReference>